<protein>
    <submittedName>
        <fullName evidence="5">MarR family transcriptional regulator</fullName>
    </submittedName>
</protein>
<organism evidence="5 6">
    <name type="scientific">Paractinoplanes ovalisporus</name>
    <dbReference type="NCBI Taxonomy" id="2810368"/>
    <lineage>
        <taxon>Bacteria</taxon>
        <taxon>Bacillati</taxon>
        <taxon>Actinomycetota</taxon>
        <taxon>Actinomycetes</taxon>
        <taxon>Micromonosporales</taxon>
        <taxon>Micromonosporaceae</taxon>
        <taxon>Paractinoplanes</taxon>
    </lineage>
</organism>
<keyword evidence="6" id="KW-1185">Reference proteome</keyword>
<evidence type="ECO:0000313" key="5">
    <source>
        <dbReference type="EMBL" id="MBM2623586.1"/>
    </source>
</evidence>
<gene>
    <name evidence="5" type="ORF">JIG36_49675</name>
</gene>
<dbReference type="Gene3D" id="1.10.10.10">
    <property type="entry name" value="Winged helix-like DNA-binding domain superfamily/Winged helix DNA-binding domain"/>
    <property type="match status" value="1"/>
</dbReference>
<dbReference type="PANTHER" id="PTHR33164:SF43">
    <property type="entry name" value="HTH-TYPE TRANSCRIPTIONAL REPRESSOR YETL"/>
    <property type="match status" value="1"/>
</dbReference>
<dbReference type="PROSITE" id="PS01117">
    <property type="entry name" value="HTH_MARR_1"/>
    <property type="match status" value="1"/>
</dbReference>
<evidence type="ECO:0000256" key="3">
    <source>
        <dbReference type="ARBA" id="ARBA00023163"/>
    </source>
</evidence>
<evidence type="ECO:0000256" key="2">
    <source>
        <dbReference type="ARBA" id="ARBA00023125"/>
    </source>
</evidence>
<evidence type="ECO:0000256" key="1">
    <source>
        <dbReference type="ARBA" id="ARBA00023015"/>
    </source>
</evidence>
<dbReference type="InterPro" id="IPR036390">
    <property type="entry name" value="WH_DNA-bd_sf"/>
</dbReference>
<dbReference type="InterPro" id="IPR000835">
    <property type="entry name" value="HTH_MarR-typ"/>
</dbReference>
<reference evidence="5 6" key="1">
    <citation type="submission" date="2021-01" db="EMBL/GenBank/DDBJ databases">
        <title>Actinoplanes sp. nov. LDG1-06 isolated from lichen.</title>
        <authorList>
            <person name="Saeng-In P."/>
            <person name="Phongsopitanun W."/>
            <person name="Kanchanasin P."/>
            <person name="Yuki M."/>
            <person name="Kudo T."/>
            <person name="Ohkuma M."/>
            <person name="Tanasupawat S."/>
        </authorList>
    </citation>
    <scope>NUCLEOTIDE SEQUENCE [LARGE SCALE GENOMIC DNA]</scope>
    <source>
        <strain evidence="5 6">LDG1-06</strain>
    </source>
</reference>
<dbReference type="Proteomes" id="UP000632138">
    <property type="component" value="Unassembled WGS sequence"/>
</dbReference>
<dbReference type="Pfam" id="PF01047">
    <property type="entry name" value="MarR"/>
    <property type="match status" value="1"/>
</dbReference>
<dbReference type="InterPro" id="IPR036388">
    <property type="entry name" value="WH-like_DNA-bd_sf"/>
</dbReference>
<dbReference type="SMART" id="SM00347">
    <property type="entry name" value="HTH_MARR"/>
    <property type="match status" value="1"/>
</dbReference>
<dbReference type="PANTHER" id="PTHR33164">
    <property type="entry name" value="TRANSCRIPTIONAL REGULATOR, MARR FAMILY"/>
    <property type="match status" value="1"/>
</dbReference>
<dbReference type="RefSeq" id="WP_203383938.1">
    <property type="nucleotide sequence ID" value="NZ_JAENHP010000038.1"/>
</dbReference>
<dbReference type="InterPro" id="IPR023187">
    <property type="entry name" value="Tscrpt_reg_MarR-type_CS"/>
</dbReference>
<dbReference type="EMBL" id="JAENHP010000038">
    <property type="protein sequence ID" value="MBM2623586.1"/>
    <property type="molecule type" value="Genomic_DNA"/>
</dbReference>
<evidence type="ECO:0000313" key="6">
    <source>
        <dbReference type="Proteomes" id="UP000632138"/>
    </source>
</evidence>
<comment type="caution">
    <text evidence="5">The sequence shown here is derived from an EMBL/GenBank/DDBJ whole genome shotgun (WGS) entry which is preliminary data.</text>
</comment>
<sequence>MAQRQTKRQGPVADRKAEIVQLLIQLGDRARRVVSSTIQEFGAPESVAEALRVLGTSETPLTLRDLASRLGRDPSTVSLAADKLEHADLVVRVPHPTDGRKRVLQLTERGNVLWGTLQHRLHESNVFNDLDAAELKTLLELLRRG</sequence>
<evidence type="ECO:0000259" key="4">
    <source>
        <dbReference type="PROSITE" id="PS50995"/>
    </source>
</evidence>
<feature type="domain" description="HTH marR-type" evidence="4">
    <location>
        <begin position="16"/>
        <end position="145"/>
    </location>
</feature>
<name>A0ABS2AWJ7_9ACTN</name>
<keyword evidence="2" id="KW-0238">DNA-binding</keyword>
<proteinExistence type="predicted"/>
<dbReference type="SUPFAM" id="SSF46785">
    <property type="entry name" value="Winged helix' DNA-binding domain"/>
    <property type="match status" value="1"/>
</dbReference>
<accession>A0ABS2AWJ7</accession>
<keyword evidence="3" id="KW-0804">Transcription</keyword>
<dbReference type="PROSITE" id="PS50995">
    <property type="entry name" value="HTH_MARR_2"/>
    <property type="match status" value="1"/>
</dbReference>
<keyword evidence="1" id="KW-0805">Transcription regulation</keyword>
<dbReference type="InterPro" id="IPR039422">
    <property type="entry name" value="MarR/SlyA-like"/>
</dbReference>